<evidence type="ECO:0000313" key="7">
    <source>
        <dbReference type="EMBL" id="MPL72434.1"/>
    </source>
</evidence>
<name>A0A644TZQ6_9ZZZZ</name>
<proteinExistence type="predicted"/>
<keyword evidence="2" id="KW-1003">Cell membrane</keyword>
<dbReference type="GO" id="GO:0022857">
    <property type="term" value="F:transmembrane transporter activity"/>
    <property type="evidence" value="ECO:0007669"/>
    <property type="project" value="InterPro"/>
</dbReference>
<evidence type="ECO:0000256" key="5">
    <source>
        <dbReference type="ARBA" id="ARBA00023136"/>
    </source>
</evidence>
<evidence type="ECO:0000256" key="1">
    <source>
        <dbReference type="ARBA" id="ARBA00004162"/>
    </source>
</evidence>
<keyword evidence="4 6" id="KW-1133">Transmembrane helix</keyword>
<accession>A0A644TZQ6</accession>
<feature type="transmembrane region" description="Helical" evidence="6">
    <location>
        <begin position="12"/>
        <end position="30"/>
    </location>
</feature>
<protein>
    <recommendedName>
        <fullName evidence="8">Biopolymer transport protein ExbD/TolR</fullName>
    </recommendedName>
</protein>
<dbReference type="PANTHER" id="PTHR30558">
    <property type="entry name" value="EXBD MEMBRANE COMPONENT OF PMF-DRIVEN MACROMOLECULE IMPORT SYSTEM"/>
    <property type="match status" value="1"/>
</dbReference>
<dbReference type="GO" id="GO:0005886">
    <property type="term" value="C:plasma membrane"/>
    <property type="evidence" value="ECO:0007669"/>
    <property type="project" value="UniProtKB-SubCell"/>
</dbReference>
<evidence type="ECO:0000256" key="4">
    <source>
        <dbReference type="ARBA" id="ARBA00022989"/>
    </source>
</evidence>
<comment type="subcellular location">
    <subcellularLocation>
        <location evidence="1">Cell membrane</location>
        <topology evidence="1">Single-pass membrane protein</topology>
    </subcellularLocation>
</comment>
<gene>
    <name evidence="7" type="ORF">SDC9_18219</name>
</gene>
<dbReference type="Pfam" id="PF02472">
    <property type="entry name" value="ExbD"/>
    <property type="match status" value="1"/>
</dbReference>
<keyword evidence="3 6" id="KW-0812">Transmembrane</keyword>
<evidence type="ECO:0008006" key="8">
    <source>
        <dbReference type="Google" id="ProtNLM"/>
    </source>
</evidence>
<dbReference type="AlphaFoldDB" id="A0A644TZQ6"/>
<evidence type="ECO:0000256" key="2">
    <source>
        <dbReference type="ARBA" id="ARBA00022475"/>
    </source>
</evidence>
<keyword evidence="5 6" id="KW-0472">Membrane</keyword>
<sequence length="191" mass="21541">MARPAQQLPSSSLADIAFMVLIFFLLVSTMDQEMGLQRLLPPMPDPNQKTDDVQIKRRNIMVVKINDADRLLAGGVPMDVSMLKEKAKEFLLNPMNDESLPEKEEKVIEGFGSYPISKGVISLQNTRGTSYNAYLKVQNELVKAVNEIRDEFSLANFGKVYLKLDEDKQRIVRDAIPQKISEADPKDTGRK</sequence>
<organism evidence="7">
    <name type="scientific">bioreactor metagenome</name>
    <dbReference type="NCBI Taxonomy" id="1076179"/>
    <lineage>
        <taxon>unclassified sequences</taxon>
        <taxon>metagenomes</taxon>
        <taxon>ecological metagenomes</taxon>
    </lineage>
</organism>
<reference evidence="7" key="1">
    <citation type="submission" date="2019-08" db="EMBL/GenBank/DDBJ databases">
        <authorList>
            <person name="Kucharzyk K."/>
            <person name="Murdoch R.W."/>
            <person name="Higgins S."/>
            <person name="Loffler F."/>
        </authorList>
    </citation>
    <scope>NUCLEOTIDE SEQUENCE</scope>
</reference>
<comment type="caution">
    <text evidence="7">The sequence shown here is derived from an EMBL/GenBank/DDBJ whole genome shotgun (WGS) entry which is preliminary data.</text>
</comment>
<dbReference type="InterPro" id="IPR003400">
    <property type="entry name" value="ExbD"/>
</dbReference>
<dbReference type="PANTHER" id="PTHR30558:SF3">
    <property type="entry name" value="BIOPOLYMER TRANSPORT PROTEIN EXBD-RELATED"/>
    <property type="match status" value="1"/>
</dbReference>
<evidence type="ECO:0000256" key="3">
    <source>
        <dbReference type="ARBA" id="ARBA00022692"/>
    </source>
</evidence>
<dbReference type="EMBL" id="VSSQ01000066">
    <property type="protein sequence ID" value="MPL72434.1"/>
    <property type="molecule type" value="Genomic_DNA"/>
</dbReference>
<evidence type="ECO:0000256" key="6">
    <source>
        <dbReference type="SAM" id="Phobius"/>
    </source>
</evidence>